<dbReference type="EMBL" id="JAPXFL010000003">
    <property type="protein sequence ID" value="KAK9509456.1"/>
    <property type="molecule type" value="Genomic_DNA"/>
</dbReference>
<proteinExistence type="predicted"/>
<protein>
    <recommendedName>
        <fullName evidence="3">Secreted protein</fullName>
    </recommendedName>
</protein>
<gene>
    <name evidence="1" type="ORF">O3M35_006770</name>
</gene>
<comment type="caution">
    <text evidence="1">The sequence shown here is derived from an EMBL/GenBank/DDBJ whole genome shotgun (WGS) entry which is preliminary data.</text>
</comment>
<organism evidence="1 2">
    <name type="scientific">Rhynocoris fuscipes</name>
    <dbReference type="NCBI Taxonomy" id="488301"/>
    <lineage>
        <taxon>Eukaryota</taxon>
        <taxon>Metazoa</taxon>
        <taxon>Ecdysozoa</taxon>
        <taxon>Arthropoda</taxon>
        <taxon>Hexapoda</taxon>
        <taxon>Insecta</taxon>
        <taxon>Pterygota</taxon>
        <taxon>Neoptera</taxon>
        <taxon>Paraneoptera</taxon>
        <taxon>Hemiptera</taxon>
        <taxon>Heteroptera</taxon>
        <taxon>Panheteroptera</taxon>
        <taxon>Cimicomorpha</taxon>
        <taxon>Reduviidae</taxon>
        <taxon>Harpactorinae</taxon>
        <taxon>Harpactorini</taxon>
        <taxon>Rhynocoris</taxon>
    </lineage>
</organism>
<name>A0AAW1DFG7_9HEMI</name>
<keyword evidence="2" id="KW-1185">Reference proteome</keyword>
<dbReference type="AlphaFoldDB" id="A0AAW1DFG7"/>
<sequence>MNTIQFLSSLVRTVSTWLTASLFYSRCESTTKVVFALGTWLLLSWDWDGPTERRHENYRNGDRPAELVNVG</sequence>
<evidence type="ECO:0000313" key="2">
    <source>
        <dbReference type="Proteomes" id="UP001461498"/>
    </source>
</evidence>
<dbReference type="Proteomes" id="UP001461498">
    <property type="component" value="Unassembled WGS sequence"/>
</dbReference>
<evidence type="ECO:0000313" key="1">
    <source>
        <dbReference type="EMBL" id="KAK9509456.1"/>
    </source>
</evidence>
<accession>A0AAW1DFG7</accession>
<evidence type="ECO:0008006" key="3">
    <source>
        <dbReference type="Google" id="ProtNLM"/>
    </source>
</evidence>
<reference evidence="1 2" key="1">
    <citation type="submission" date="2022-12" db="EMBL/GenBank/DDBJ databases">
        <title>Chromosome-level genome assembly of true bugs.</title>
        <authorList>
            <person name="Ma L."/>
            <person name="Li H."/>
        </authorList>
    </citation>
    <scope>NUCLEOTIDE SEQUENCE [LARGE SCALE GENOMIC DNA]</scope>
    <source>
        <strain evidence="1">Lab_2022b</strain>
    </source>
</reference>